<dbReference type="STRING" id="530584.SAMN05421630_110202"/>
<reference evidence="1 2" key="1">
    <citation type="submission" date="2016-10" db="EMBL/GenBank/DDBJ databases">
        <authorList>
            <person name="de Groot N.N."/>
        </authorList>
    </citation>
    <scope>NUCLEOTIDE SEQUENCE [LARGE SCALE GENOMIC DNA]</scope>
    <source>
        <strain evidence="1 2">CGMCC 4.5506</strain>
    </source>
</reference>
<keyword evidence="2" id="KW-1185">Reference proteome</keyword>
<evidence type="ECO:0000313" key="1">
    <source>
        <dbReference type="EMBL" id="SDD61223.1"/>
    </source>
</evidence>
<dbReference type="InterPro" id="IPR001387">
    <property type="entry name" value="Cro/C1-type_HTH"/>
</dbReference>
<organism evidence="1 2">
    <name type="scientific">Prauserella marina</name>
    <dbReference type="NCBI Taxonomy" id="530584"/>
    <lineage>
        <taxon>Bacteria</taxon>
        <taxon>Bacillati</taxon>
        <taxon>Actinomycetota</taxon>
        <taxon>Actinomycetes</taxon>
        <taxon>Pseudonocardiales</taxon>
        <taxon>Pseudonocardiaceae</taxon>
        <taxon>Prauserella</taxon>
    </lineage>
</organism>
<dbReference type="Proteomes" id="UP000199494">
    <property type="component" value="Unassembled WGS sequence"/>
</dbReference>
<accession>A0A1G6W6A3</accession>
<dbReference type="Gene3D" id="1.25.40.10">
    <property type="entry name" value="Tetratricopeptide repeat domain"/>
    <property type="match status" value="1"/>
</dbReference>
<proteinExistence type="predicted"/>
<dbReference type="Pfam" id="PF13560">
    <property type="entry name" value="HTH_31"/>
    <property type="match status" value="1"/>
</dbReference>
<gene>
    <name evidence="1" type="ORF">SAMN05421630_110202</name>
</gene>
<dbReference type="InterPro" id="IPR011990">
    <property type="entry name" value="TPR-like_helical_dom_sf"/>
</dbReference>
<name>A0A1G6W6A3_9PSEU</name>
<sequence length="408" mass="44663">MAESGTPSRGDEGSYAAQLAREIRRRRKELGFSHNVLSQRIGYTRQYMSMAERVGRNLPSEAVVRAIDNALDARGSLTALWERAYAEQKSFRQPCSLPPDRVEYVLGNPASVDLVAVAQIQDRISQLDAAYDELPSTELVGAAGQVLGQVKHLHEHASGRVKKALFEVEAESATLMGQLVWDVSQRKDHTGPCAYLDQAVHASRQVRNPGAQAYAVLRKSFVALYGEQNPKKGLLLAQEAAETAASWSPSLTGLSLLHVAEGYAILGDRSACETALKKAETRADRVDGFDPSEGLYSMKEFNRLAGSCYLYLGLPERAEPLLKQTASMLSSKKKSQAIAFGNLTLSLIRQRKLDEAATTMHRAIDAVELTRGGGGLNLVFTAGQELQQWRTESNVQDINDRLFALMAA</sequence>
<dbReference type="SUPFAM" id="SSF47413">
    <property type="entry name" value="lambda repressor-like DNA-binding domains"/>
    <property type="match status" value="1"/>
</dbReference>
<dbReference type="EMBL" id="FMZE01000010">
    <property type="protein sequence ID" value="SDD61223.1"/>
    <property type="molecule type" value="Genomic_DNA"/>
</dbReference>
<dbReference type="SMART" id="SM00530">
    <property type="entry name" value="HTH_XRE"/>
    <property type="match status" value="1"/>
</dbReference>
<protein>
    <submittedName>
        <fullName evidence="1">Helix-turn-helix domain-containing protein</fullName>
    </submittedName>
</protein>
<evidence type="ECO:0000313" key="2">
    <source>
        <dbReference type="Proteomes" id="UP000199494"/>
    </source>
</evidence>
<dbReference type="Gene3D" id="1.10.260.40">
    <property type="entry name" value="lambda repressor-like DNA-binding domains"/>
    <property type="match status" value="1"/>
</dbReference>
<dbReference type="AlphaFoldDB" id="A0A1G6W6A3"/>
<dbReference type="RefSeq" id="WP_211323622.1">
    <property type="nucleotide sequence ID" value="NZ_CP016353.1"/>
</dbReference>
<dbReference type="CDD" id="cd00093">
    <property type="entry name" value="HTH_XRE"/>
    <property type="match status" value="1"/>
</dbReference>
<dbReference type="GO" id="GO:0003677">
    <property type="term" value="F:DNA binding"/>
    <property type="evidence" value="ECO:0007669"/>
    <property type="project" value="InterPro"/>
</dbReference>
<dbReference type="InterPro" id="IPR010982">
    <property type="entry name" value="Lambda_DNA-bd_dom_sf"/>
</dbReference>